<dbReference type="InterPro" id="IPR036291">
    <property type="entry name" value="NAD(P)-bd_dom_sf"/>
</dbReference>
<evidence type="ECO:0000256" key="2">
    <source>
        <dbReference type="ARBA" id="ARBA00023002"/>
    </source>
</evidence>
<evidence type="ECO:0000256" key="3">
    <source>
        <dbReference type="RuleBase" id="RU000363"/>
    </source>
</evidence>
<reference evidence="4" key="1">
    <citation type="submission" date="2021-01" db="EMBL/GenBank/DDBJ databases">
        <authorList>
            <person name="Corre E."/>
            <person name="Pelletier E."/>
            <person name="Niang G."/>
            <person name="Scheremetjew M."/>
            <person name="Finn R."/>
            <person name="Kale V."/>
            <person name="Holt S."/>
            <person name="Cochrane G."/>
            <person name="Meng A."/>
            <person name="Brown T."/>
            <person name="Cohen L."/>
        </authorList>
    </citation>
    <scope>NUCLEOTIDE SEQUENCE</scope>
    <source>
        <strain evidence="4">B650</strain>
    </source>
</reference>
<gene>
    <name evidence="4" type="ORF">LDAN0321_LOCUS13203</name>
</gene>
<dbReference type="Pfam" id="PF00106">
    <property type="entry name" value="adh_short"/>
    <property type="match status" value="1"/>
</dbReference>
<organism evidence="4">
    <name type="scientific">Leptocylindrus danicus</name>
    <dbReference type="NCBI Taxonomy" id="163516"/>
    <lineage>
        <taxon>Eukaryota</taxon>
        <taxon>Sar</taxon>
        <taxon>Stramenopiles</taxon>
        <taxon>Ochrophyta</taxon>
        <taxon>Bacillariophyta</taxon>
        <taxon>Coscinodiscophyceae</taxon>
        <taxon>Chaetocerotophycidae</taxon>
        <taxon>Leptocylindrales</taxon>
        <taxon>Leptocylindraceae</taxon>
        <taxon>Leptocylindrus</taxon>
    </lineage>
</organism>
<name>A0A7S2KZR8_9STRA</name>
<accession>A0A7S2KZR8</accession>
<sequence>MKVAYHVGKYFYAKIFQPPKDLTKYGKWAVITGSTSGIGEAYAHYLAKKGINILQISRSETKLKKVATDLKEYGVETDYLIHDYGVADPAKVSEFRAKLDAKLGELTSKGGVGILINSVGVANAVPTLVHEMDEEEVRQMLCINNDGTMLMTQAVLPHMMFRKTGAIITISSASCTHPAGLLTVYSATKAFGHQLTRSMYYEFKEYGIDCISVTPYYFVSNLFKRGTGTVLSPMPIAIIKNTTKYLGYAAQCNPYWAHRALGFCFQNYYYGHEEGHAVMKRSRARALAKMAKNK</sequence>
<dbReference type="GO" id="GO:0016491">
    <property type="term" value="F:oxidoreductase activity"/>
    <property type="evidence" value="ECO:0007669"/>
    <property type="project" value="UniProtKB-KW"/>
</dbReference>
<keyword evidence="2" id="KW-0560">Oxidoreductase</keyword>
<dbReference type="PANTHER" id="PTHR43899:SF13">
    <property type="entry name" value="RH59310P"/>
    <property type="match status" value="1"/>
</dbReference>
<dbReference type="InterPro" id="IPR051019">
    <property type="entry name" value="VLCFA-Steroid_DH"/>
</dbReference>
<evidence type="ECO:0000256" key="1">
    <source>
        <dbReference type="ARBA" id="ARBA00006484"/>
    </source>
</evidence>
<dbReference type="PRINTS" id="PR00081">
    <property type="entry name" value="GDHRDH"/>
</dbReference>
<dbReference type="AlphaFoldDB" id="A0A7S2KZR8"/>
<dbReference type="PRINTS" id="PR00080">
    <property type="entry name" value="SDRFAMILY"/>
</dbReference>
<proteinExistence type="inferred from homology"/>
<evidence type="ECO:0000313" key="4">
    <source>
        <dbReference type="EMBL" id="CAD9590402.1"/>
    </source>
</evidence>
<protein>
    <submittedName>
        <fullName evidence="4">Uncharacterized protein</fullName>
    </submittedName>
</protein>
<dbReference type="SUPFAM" id="SSF51735">
    <property type="entry name" value="NAD(P)-binding Rossmann-fold domains"/>
    <property type="match status" value="1"/>
</dbReference>
<dbReference type="InterPro" id="IPR002347">
    <property type="entry name" value="SDR_fam"/>
</dbReference>
<dbReference type="PIRSF" id="PIRSF000126">
    <property type="entry name" value="11-beta-HSD1"/>
    <property type="match status" value="1"/>
</dbReference>
<dbReference type="Gene3D" id="3.40.50.720">
    <property type="entry name" value="NAD(P)-binding Rossmann-like Domain"/>
    <property type="match status" value="1"/>
</dbReference>
<dbReference type="CDD" id="cd05356">
    <property type="entry name" value="17beta-HSD1_like_SDR_c"/>
    <property type="match status" value="1"/>
</dbReference>
<dbReference type="EMBL" id="HBGY01020983">
    <property type="protein sequence ID" value="CAD9590402.1"/>
    <property type="molecule type" value="Transcribed_RNA"/>
</dbReference>
<comment type="similarity">
    <text evidence="1 3">Belongs to the short-chain dehydrogenases/reductases (SDR) family.</text>
</comment>
<dbReference type="PANTHER" id="PTHR43899">
    <property type="entry name" value="RH59310P"/>
    <property type="match status" value="1"/>
</dbReference>